<dbReference type="Proteomes" id="UP000828048">
    <property type="component" value="Chromosome 3"/>
</dbReference>
<organism evidence="1 2">
    <name type="scientific">Vaccinium darrowii</name>
    <dbReference type="NCBI Taxonomy" id="229202"/>
    <lineage>
        <taxon>Eukaryota</taxon>
        <taxon>Viridiplantae</taxon>
        <taxon>Streptophyta</taxon>
        <taxon>Embryophyta</taxon>
        <taxon>Tracheophyta</taxon>
        <taxon>Spermatophyta</taxon>
        <taxon>Magnoliopsida</taxon>
        <taxon>eudicotyledons</taxon>
        <taxon>Gunneridae</taxon>
        <taxon>Pentapetalae</taxon>
        <taxon>asterids</taxon>
        <taxon>Ericales</taxon>
        <taxon>Ericaceae</taxon>
        <taxon>Vaccinioideae</taxon>
        <taxon>Vaccinieae</taxon>
        <taxon>Vaccinium</taxon>
    </lineage>
</organism>
<dbReference type="EMBL" id="CM037153">
    <property type="protein sequence ID" value="KAH7858995.1"/>
    <property type="molecule type" value="Genomic_DNA"/>
</dbReference>
<keyword evidence="2" id="KW-1185">Reference proteome</keyword>
<gene>
    <name evidence="1" type="ORF">Vadar_030253</name>
</gene>
<accession>A0ACB7YZH4</accession>
<comment type="caution">
    <text evidence="1">The sequence shown here is derived from an EMBL/GenBank/DDBJ whole genome shotgun (WGS) entry which is preliminary data.</text>
</comment>
<evidence type="ECO:0000313" key="1">
    <source>
        <dbReference type="EMBL" id="KAH7858995.1"/>
    </source>
</evidence>
<name>A0ACB7YZH4_9ERIC</name>
<evidence type="ECO:0000313" key="2">
    <source>
        <dbReference type="Proteomes" id="UP000828048"/>
    </source>
</evidence>
<protein>
    <submittedName>
        <fullName evidence="1">Uncharacterized protein</fullName>
    </submittedName>
</protein>
<proteinExistence type="predicted"/>
<reference evidence="1 2" key="1">
    <citation type="journal article" date="2021" name="Hortic Res">
        <title>High-quality reference genome and annotation aids understanding of berry development for evergreen blueberry (Vaccinium darrowii).</title>
        <authorList>
            <person name="Yu J."/>
            <person name="Hulse-Kemp A.M."/>
            <person name="Babiker E."/>
            <person name="Staton M."/>
        </authorList>
    </citation>
    <scope>NUCLEOTIDE SEQUENCE [LARGE SCALE GENOMIC DNA]</scope>
    <source>
        <strain evidence="2">cv. NJ 8807/NJ 8810</strain>
        <tissue evidence="1">Young leaf</tissue>
    </source>
</reference>
<sequence>MDDYIDEIRGYAQKLEAIGYHIDDDDLVFYALKGLPSEFRGVRSALAAKGDVLFDELATILKNEESHIHREEGVGINKVFLATSSSSQFQRANNSGVPMIQLGILGNPPAQQYFPPTKQCYHTPMYQNVQTSGPYFPVQQQFNRNSVSSGGYYNGNNSQNNQRSRGGRNTGQNSKVECQICGKTNHTALYCYHRQNLQYQPYQSQSSHQPFSQFTGSKRGPQQNWNDSNQTTGVPWSGSNQATGMPMYNAGPSRPQISVPSGGCGQIFSQPDANVVTFPQESNVTSQFVQNSSSGYAGFTPPGLGSIGQPRQGHSSGSEYLNHTVYHPASQTSVQQQSSQQTPPTNWTI</sequence>